<gene>
    <name evidence="2" type="ORF">GCM10009039_04810</name>
</gene>
<keyword evidence="1" id="KW-0472">Membrane</keyword>
<evidence type="ECO:0000313" key="2">
    <source>
        <dbReference type="EMBL" id="GGL49694.1"/>
    </source>
</evidence>
<proteinExistence type="predicted"/>
<keyword evidence="1" id="KW-0812">Transmembrane</keyword>
<reference evidence="2" key="2">
    <citation type="submission" date="2020-09" db="EMBL/GenBank/DDBJ databases">
        <authorList>
            <person name="Sun Q."/>
            <person name="Ohkuma M."/>
        </authorList>
    </citation>
    <scope>NUCLEOTIDE SEQUENCE</scope>
    <source>
        <strain evidence="2">JCM 19596</strain>
    </source>
</reference>
<organism evidence="2 3">
    <name type="scientific">Halocalculus aciditolerans</name>
    <dbReference type="NCBI Taxonomy" id="1383812"/>
    <lineage>
        <taxon>Archaea</taxon>
        <taxon>Methanobacteriati</taxon>
        <taxon>Methanobacteriota</taxon>
        <taxon>Stenosarchaea group</taxon>
        <taxon>Halobacteria</taxon>
        <taxon>Halobacteriales</taxon>
        <taxon>Halobacteriaceae</taxon>
        <taxon>Halocalculus</taxon>
    </lineage>
</organism>
<feature type="transmembrane region" description="Helical" evidence="1">
    <location>
        <begin position="26"/>
        <end position="44"/>
    </location>
</feature>
<keyword evidence="1" id="KW-1133">Transmembrane helix</keyword>
<comment type="caution">
    <text evidence="2">The sequence shown here is derived from an EMBL/GenBank/DDBJ whole genome shotgun (WGS) entry which is preliminary data.</text>
</comment>
<dbReference type="RefSeq" id="WP_188975466.1">
    <property type="nucleotide sequence ID" value="NZ_BMPG01000001.1"/>
</dbReference>
<accession>A0A830F889</accession>
<sequence length="46" mass="5075">MRQLPLDGGRPPQNPDRDPVVRALRVMKLVLTIIVLAVTLWQALGG</sequence>
<name>A0A830F889_9EURY</name>
<evidence type="ECO:0000256" key="1">
    <source>
        <dbReference type="SAM" id="Phobius"/>
    </source>
</evidence>
<reference evidence="2" key="1">
    <citation type="journal article" date="2014" name="Int. J. Syst. Evol. Microbiol.">
        <title>Complete genome sequence of Corynebacterium casei LMG S-19264T (=DSM 44701T), isolated from a smear-ripened cheese.</title>
        <authorList>
            <consortium name="US DOE Joint Genome Institute (JGI-PGF)"/>
            <person name="Walter F."/>
            <person name="Albersmeier A."/>
            <person name="Kalinowski J."/>
            <person name="Ruckert C."/>
        </authorList>
    </citation>
    <scope>NUCLEOTIDE SEQUENCE</scope>
    <source>
        <strain evidence="2">JCM 19596</strain>
    </source>
</reference>
<keyword evidence="3" id="KW-1185">Reference proteome</keyword>
<protein>
    <submittedName>
        <fullName evidence="2">Uncharacterized protein</fullName>
    </submittedName>
</protein>
<dbReference type="EMBL" id="BMPG01000001">
    <property type="protein sequence ID" value="GGL49694.1"/>
    <property type="molecule type" value="Genomic_DNA"/>
</dbReference>
<evidence type="ECO:0000313" key="3">
    <source>
        <dbReference type="Proteomes" id="UP000607197"/>
    </source>
</evidence>
<dbReference type="AlphaFoldDB" id="A0A830F889"/>
<dbReference type="Proteomes" id="UP000607197">
    <property type="component" value="Unassembled WGS sequence"/>
</dbReference>